<comment type="caution">
    <text evidence="1">The sequence shown here is derived from an EMBL/GenBank/DDBJ whole genome shotgun (WGS) entry which is preliminary data.</text>
</comment>
<evidence type="ECO:0000313" key="1">
    <source>
        <dbReference type="EMBL" id="KAJ9068894.1"/>
    </source>
</evidence>
<name>A0ACC2T2Y8_9FUNG</name>
<accession>A0ACC2T2Y8</accession>
<reference evidence="1" key="1">
    <citation type="submission" date="2022-04" db="EMBL/GenBank/DDBJ databases">
        <title>Genome of the entomopathogenic fungus Entomophthora muscae.</title>
        <authorList>
            <person name="Elya C."/>
            <person name="Lovett B.R."/>
            <person name="Lee E."/>
            <person name="Macias A.M."/>
            <person name="Hajek A.E."/>
            <person name="De Bivort B.L."/>
            <person name="Kasson M.T."/>
            <person name="De Fine Licht H.H."/>
            <person name="Stajich J.E."/>
        </authorList>
    </citation>
    <scope>NUCLEOTIDE SEQUENCE</scope>
    <source>
        <strain evidence="1">Berkeley</strain>
    </source>
</reference>
<keyword evidence="2" id="KW-1185">Reference proteome</keyword>
<dbReference type="Proteomes" id="UP001165960">
    <property type="component" value="Unassembled WGS sequence"/>
</dbReference>
<organism evidence="1 2">
    <name type="scientific">Entomophthora muscae</name>
    <dbReference type="NCBI Taxonomy" id="34485"/>
    <lineage>
        <taxon>Eukaryota</taxon>
        <taxon>Fungi</taxon>
        <taxon>Fungi incertae sedis</taxon>
        <taxon>Zoopagomycota</taxon>
        <taxon>Entomophthoromycotina</taxon>
        <taxon>Entomophthoromycetes</taxon>
        <taxon>Entomophthorales</taxon>
        <taxon>Entomophthoraceae</taxon>
        <taxon>Entomophthora</taxon>
    </lineage>
</organism>
<gene>
    <name evidence="1" type="ORF">DSO57_1024111</name>
</gene>
<proteinExistence type="predicted"/>
<dbReference type="EMBL" id="QTSX02003679">
    <property type="protein sequence ID" value="KAJ9068894.1"/>
    <property type="molecule type" value="Genomic_DNA"/>
</dbReference>
<evidence type="ECO:0000313" key="2">
    <source>
        <dbReference type="Proteomes" id="UP001165960"/>
    </source>
</evidence>
<sequence>MSMSTLTRQRSAMNCWLANLLSYLVPLLSHYRLSGTRLSHQVAAQFDPPEGQNTQNYCNSPAGNCGKVECMNVLCNWVF</sequence>
<protein>
    <submittedName>
        <fullName evidence="1">Uncharacterized protein</fullName>
    </submittedName>
</protein>